<dbReference type="KEGG" id="ngv:CDO52_18110"/>
<evidence type="ECO:0000313" key="2">
    <source>
        <dbReference type="Proteomes" id="UP000215005"/>
    </source>
</evidence>
<dbReference type="Proteomes" id="UP000215005">
    <property type="component" value="Chromosome"/>
</dbReference>
<dbReference type="InterPro" id="IPR027417">
    <property type="entry name" value="P-loop_NTPase"/>
</dbReference>
<gene>
    <name evidence="1" type="ORF">CDO52_18110</name>
</gene>
<reference evidence="1 2" key="1">
    <citation type="submission" date="2017-08" db="EMBL/GenBank/DDBJ databases">
        <title>The complete genome sequence of Nocardiopsis gilva YIM 90087.</title>
        <authorList>
            <person name="Yin M."/>
            <person name="Tang S."/>
        </authorList>
    </citation>
    <scope>NUCLEOTIDE SEQUENCE [LARGE SCALE GENOMIC DNA]</scope>
    <source>
        <strain evidence="1 2">YIM 90087</strain>
    </source>
</reference>
<organism evidence="1 2">
    <name type="scientific">Nocardiopsis gilva YIM 90087</name>
    <dbReference type="NCBI Taxonomy" id="1235441"/>
    <lineage>
        <taxon>Bacteria</taxon>
        <taxon>Bacillati</taxon>
        <taxon>Actinomycetota</taxon>
        <taxon>Actinomycetes</taxon>
        <taxon>Streptosporangiales</taxon>
        <taxon>Nocardiopsidaceae</taxon>
        <taxon>Nocardiopsis</taxon>
    </lineage>
</organism>
<proteinExistence type="predicted"/>
<evidence type="ECO:0008006" key="3">
    <source>
        <dbReference type="Google" id="ProtNLM"/>
    </source>
</evidence>
<dbReference type="CDD" id="cd02019">
    <property type="entry name" value="NK"/>
    <property type="match status" value="1"/>
</dbReference>
<sequence length="163" mass="18128">MALEGPSGAGKTAVADRVAAELDGPVLHMDDLYPGWDGLAGSVPLVRAWVIEPLLHGENPRWRPFDWDQGHHATAWSETAVGDTLLVEGCGTGATELRPYLSVLAWVEAPASVRKQRLGRRWDADLYAPYREMWTRQEDAFYADHRPREHADLIIHNPAAGRL</sequence>
<dbReference type="Gene3D" id="3.40.50.300">
    <property type="entry name" value="P-loop containing nucleotide triphosphate hydrolases"/>
    <property type="match status" value="1"/>
</dbReference>
<accession>A0A223SDY5</accession>
<dbReference type="EMBL" id="CP022753">
    <property type="protein sequence ID" value="ASU86293.1"/>
    <property type="molecule type" value="Genomic_DNA"/>
</dbReference>
<protein>
    <recommendedName>
        <fullName evidence="3">Uridine kinase</fullName>
    </recommendedName>
</protein>
<evidence type="ECO:0000313" key="1">
    <source>
        <dbReference type="EMBL" id="ASU86293.1"/>
    </source>
</evidence>
<keyword evidence="2" id="KW-1185">Reference proteome</keyword>
<dbReference type="SUPFAM" id="SSF52540">
    <property type="entry name" value="P-loop containing nucleoside triphosphate hydrolases"/>
    <property type="match status" value="1"/>
</dbReference>
<name>A0A223SDY5_9ACTN</name>
<dbReference type="AlphaFoldDB" id="A0A223SDY5"/>